<dbReference type="OrthoDB" id="674820at2"/>
<dbReference type="RefSeq" id="WP_129132359.1">
    <property type="nucleotide sequence ID" value="NZ_SDHW01000006.1"/>
</dbReference>
<keyword evidence="2" id="KW-1185">Reference proteome</keyword>
<evidence type="ECO:0000313" key="1">
    <source>
        <dbReference type="EMBL" id="RXK58557.1"/>
    </source>
</evidence>
<dbReference type="AlphaFoldDB" id="A0A4Q1CFY4"/>
<comment type="caution">
    <text evidence="1">The sequence shown here is derived from an EMBL/GenBank/DDBJ whole genome shotgun (WGS) entry which is preliminary data.</text>
</comment>
<name>A0A4Q1CFY4_9BACT</name>
<reference evidence="1 2" key="1">
    <citation type="submission" date="2019-01" db="EMBL/GenBank/DDBJ databases">
        <title>Lacibacter sp. strain TTM-7.</title>
        <authorList>
            <person name="Chen W.-M."/>
        </authorList>
    </citation>
    <scope>NUCLEOTIDE SEQUENCE [LARGE SCALE GENOMIC DNA]</scope>
    <source>
        <strain evidence="1 2">TTM-7</strain>
    </source>
</reference>
<protein>
    <submittedName>
        <fullName evidence="1">Uncharacterized protein</fullName>
    </submittedName>
</protein>
<organism evidence="1 2">
    <name type="scientific">Lacibacter luteus</name>
    <dbReference type="NCBI Taxonomy" id="2508719"/>
    <lineage>
        <taxon>Bacteria</taxon>
        <taxon>Pseudomonadati</taxon>
        <taxon>Bacteroidota</taxon>
        <taxon>Chitinophagia</taxon>
        <taxon>Chitinophagales</taxon>
        <taxon>Chitinophagaceae</taxon>
        <taxon>Lacibacter</taxon>
    </lineage>
</organism>
<sequence length="124" mass="13646">MNNSSSSGFISLQKAIEMTTRYRQNKEAVIDPRYAGANILSICDTFNKTAVATLLAKPDCTAIRLYYGMDEALQIRPILVAVNEKDEDILPDLSTLESEEPGEDIVDDTIKCPPICPPPSVLNQ</sequence>
<gene>
    <name evidence="1" type="ORF">ESA94_18165</name>
</gene>
<dbReference type="Proteomes" id="UP000290204">
    <property type="component" value="Unassembled WGS sequence"/>
</dbReference>
<accession>A0A4Q1CFY4</accession>
<dbReference type="EMBL" id="SDHW01000006">
    <property type="protein sequence ID" value="RXK58557.1"/>
    <property type="molecule type" value="Genomic_DNA"/>
</dbReference>
<evidence type="ECO:0000313" key="2">
    <source>
        <dbReference type="Proteomes" id="UP000290204"/>
    </source>
</evidence>
<proteinExistence type="predicted"/>